<comment type="caution">
    <text evidence="1">The sequence shown here is derived from an EMBL/GenBank/DDBJ whole genome shotgun (WGS) entry which is preliminary data.</text>
</comment>
<dbReference type="RefSeq" id="WP_216962595.1">
    <property type="nucleotide sequence ID" value="NZ_JAHOPB010000001.1"/>
</dbReference>
<accession>A0ABS6ILV8</accession>
<protein>
    <submittedName>
        <fullName evidence="1">Uncharacterized protein</fullName>
    </submittedName>
</protein>
<evidence type="ECO:0000313" key="1">
    <source>
        <dbReference type="EMBL" id="MBU8875410.1"/>
    </source>
</evidence>
<evidence type="ECO:0000313" key="2">
    <source>
        <dbReference type="Proteomes" id="UP000727907"/>
    </source>
</evidence>
<organism evidence="1 2">
    <name type="scientific">Reyranella humidisoli</name>
    <dbReference type="NCBI Taxonomy" id="2849149"/>
    <lineage>
        <taxon>Bacteria</taxon>
        <taxon>Pseudomonadati</taxon>
        <taxon>Pseudomonadota</taxon>
        <taxon>Alphaproteobacteria</taxon>
        <taxon>Hyphomicrobiales</taxon>
        <taxon>Reyranellaceae</taxon>
        <taxon>Reyranella</taxon>
    </lineage>
</organism>
<proteinExistence type="predicted"/>
<name>A0ABS6ILV8_9HYPH</name>
<gene>
    <name evidence="1" type="ORF">KQ910_16670</name>
</gene>
<dbReference type="Proteomes" id="UP000727907">
    <property type="component" value="Unassembled WGS sequence"/>
</dbReference>
<reference evidence="1 2" key="1">
    <citation type="submission" date="2021-06" db="EMBL/GenBank/DDBJ databases">
        <authorList>
            <person name="Lee D.H."/>
        </authorList>
    </citation>
    <scope>NUCLEOTIDE SEQUENCE [LARGE SCALE GENOMIC DNA]</scope>
    <source>
        <strain evidence="1 2">MMS21-HV4-11</strain>
    </source>
</reference>
<dbReference type="EMBL" id="JAHOPB010000001">
    <property type="protein sequence ID" value="MBU8875410.1"/>
    <property type="molecule type" value="Genomic_DNA"/>
</dbReference>
<keyword evidence="2" id="KW-1185">Reference proteome</keyword>
<sequence length="300" mass="33866">MPICEIDPWRKQYFERVNCPDDVFIPTEDSDAWLWNPDHRWVYDKLAVASRQGLDCAPHGVSPTDYPVFSKPIYNLKGMGVGSQALYSKSDYEAAYRPGHMWMTLLAGEHVSSDVALLNGVPRWWRHAKGVAAGDGTFDYWEVFAHADAAIEAGAGGWCRRHLGGYCGMANLETIGGSIIEVHLRFADQWPDLYGEGWVEALVGLYRDREWRFEDGTRRTGYSVVLFMPHGRRYRHPPRALLDRIESMPGVSSVQITFHEEVAPERHAMPPGGFRVAIVNCWDLGAGNEARSLLHHHFAA</sequence>